<name>A0ABP9H2I5_9ACTN</name>
<evidence type="ECO:0000256" key="1">
    <source>
        <dbReference type="SAM" id="MobiDB-lite"/>
    </source>
</evidence>
<feature type="compositionally biased region" description="Basic and acidic residues" evidence="1">
    <location>
        <begin position="114"/>
        <end position="123"/>
    </location>
</feature>
<accession>A0ABP9H2I5</accession>
<gene>
    <name evidence="2" type="ORF">GCM10023224_45050</name>
</gene>
<organism evidence="2 3">
    <name type="scientific">Streptomonospora halophila</name>
    <dbReference type="NCBI Taxonomy" id="427369"/>
    <lineage>
        <taxon>Bacteria</taxon>
        <taxon>Bacillati</taxon>
        <taxon>Actinomycetota</taxon>
        <taxon>Actinomycetes</taxon>
        <taxon>Streptosporangiales</taxon>
        <taxon>Nocardiopsidaceae</taxon>
        <taxon>Streptomonospora</taxon>
    </lineage>
</organism>
<evidence type="ECO:0008006" key="4">
    <source>
        <dbReference type="Google" id="ProtNLM"/>
    </source>
</evidence>
<protein>
    <recommendedName>
        <fullName evidence="4">HNH endonuclease</fullName>
    </recommendedName>
</protein>
<dbReference type="EMBL" id="BAABIK010000033">
    <property type="protein sequence ID" value="GAA4954627.1"/>
    <property type="molecule type" value="Genomic_DNA"/>
</dbReference>
<proteinExistence type="predicted"/>
<comment type="caution">
    <text evidence="2">The sequence shown here is derived from an EMBL/GenBank/DDBJ whole genome shotgun (WGS) entry which is preliminary data.</text>
</comment>
<dbReference type="Proteomes" id="UP001499993">
    <property type="component" value="Unassembled WGS sequence"/>
</dbReference>
<keyword evidence="3" id="KW-1185">Reference proteome</keyword>
<sequence>MGAESRVPVPDPLSAVPIPWWVRLSRWLNGSRVCSVGDCIELTEPTERHCTTHIRTFRSRLGEHRCAAPRCVRARATGDHLCPQHREETSTDLGSAAERGGQWNAAVMRPASGRARDQRPFHG</sequence>
<reference evidence="3" key="1">
    <citation type="journal article" date="2019" name="Int. J. Syst. Evol. Microbiol.">
        <title>The Global Catalogue of Microorganisms (GCM) 10K type strain sequencing project: providing services to taxonomists for standard genome sequencing and annotation.</title>
        <authorList>
            <consortium name="The Broad Institute Genomics Platform"/>
            <consortium name="The Broad Institute Genome Sequencing Center for Infectious Disease"/>
            <person name="Wu L."/>
            <person name="Ma J."/>
        </authorList>
    </citation>
    <scope>NUCLEOTIDE SEQUENCE [LARGE SCALE GENOMIC DNA]</scope>
    <source>
        <strain evidence="3">JCM 18123</strain>
    </source>
</reference>
<feature type="region of interest" description="Disordered" evidence="1">
    <location>
        <begin position="84"/>
        <end position="123"/>
    </location>
</feature>
<evidence type="ECO:0000313" key="3">
    <source>
        <dbReference type="Proteomes" id="UP001499993"/>
    </source>
</evidence>
<evidence type="ECO:0000313" key="2">
    <source>
        <dbReference type="EMBL" id="GAA4954627.1"/>
    </source>
</evidence>